<keyword evidence="1" id="KW-0812">Transmembrane</keyword>
<dbReference type="EMBL" id="GISG01249952">
    <property type="protein sequence ID" value="MBA4671161.1"/>
    <property type="molecule type" value="Transcribed_RNA"/>
</dbReference>
<accession>A0A7C9EJ10</accession>
<proteinExistence type="predicted"/>
<organism evidence="2">
    <name type="scientific">Opuntia streptacantha</name>
    <name type="common">Prickly pear cactus</name>
    <name type="synonym">Opuntia cardona</name>
    <dbReference type="NCBI Taxonomy" id="393608"/>
    <lineage>
        <taxon>Eukaryota</taxon>
        <taxon>Viridiplantae</taxon>
        <taxon>Streptophyta</taxon>
        <taxon>Embryophyta</taxon>
        <taxon>Tracheophyta</taxon>
        <taxon>Spermatophyta</taxon>
        <taxon>Magnoliopsida</taxon>
        <taxon>eudicotyledons</taxon>
        <taxon>Gunneridae</taxon>
        <taxon>Pentapetalae</taxon>
        <taxon>Caryophyllales</taxon>
        <taxon>Cactineae</taxon>
        <taxon>Cactaceae</taxon>
        <taxon>Opuntioideae</taxon>
        <taxon>Opuntia</taxon>
    </lineage>
</organism>
<keyword evidence="1" id="KW-1133">Transmembrane helix</keyword>
<reference evidence="2" key="2">
    <citation type="submission" date="2020-07" db="EMBL/GenBank/DDBJ databases">
        <authorList>
            <person name="Vera ALvarez R."/>
            <person name="Arias-Moreno D.M."/>
            <person name="Jimenez-Jacinto V."/>
            <person name="Jimenez-Bremont J.F."/>
            <person name="Swaminathan K."/>
            <person name="Moose S.P."/>
            <person name="Guerrero-Gonzalez M.L."/>
            <person name="Marino-Ramirez L."/>
            <person name="Landsman D."/>
            <person name="Rodriguez-Kessler M."/>
            <person name="Delgado-Sanchez P."/>
        </authorList>
    </citation>
    <scope>NUCLEOTIDE SEQUENCE</scope>
    <source>
        <tissue evidence="2">Cladode</tissue>
    </source>
</reference>
<feature type="transmembrane region" description="Helical" evidence="1">
    <location>
        <begin position="6"/>
        <end position="24"/>
    </location>
</feature>
<name>A0A7C9EJ10_OPUST</name>
<reference evidence="2" key="1">
    <citation type="journal article" date="2013" name="J. Plant Res.">
        <title>Effect of fungi and light on seed germination of three Opuntia species from semiarid lands of central Mexico.</title>
        <authorList>
            <person name="Delgado-Sanchez P."/>
            <person name="Jimenez-Bremont J.F."/>
            <person name="Guerrero-Gonzalez Mde L."/>
            <person name="Flores J."/>
        </authorList>
    </citation>
    <scope>NUCLEOTIDE SEQUENCE</scope>
    <source>
        <tissue evidence="2">Cladode</tissue>
    </source>
</reference>
<keyword evidence="1" id="KW-0472">Membrane</keyword>
<dbReference type="AlphaFoldDB" id="A0A7C9EJ10"/>
<protein>
    <submittedName>
        <fullName evidence="2">Uncharacterized protein</fullName>
    </submittedName>
</protein>
<evidence type="ECO:0000313" key="2">
    <source>
        <dbReference type="EMBL" id="MBA4671161.1"/>
    </source>
</evidence>
<evidence type="ECO:0000256" key="1">
    <source>
        <dbReference type="SAM" id="Phobius"/>
    </source>
</evidence>
<sequence>MEMLDCFVYFTAAIFFFVFNYYCVSTELSISEELNEKKGGGAQDKAHTNPPTIWILTAEYFIHLRFEPQKQQKENRVSYCSIDFSSSKNGEKVRFQINSRRSSGICSS</sequence>